<dbReference type="Gene3D" id="3.20.20.520">
    <property type="entry name" value="Glycosyl hydrolase family 115"/>
    <property type="match status" value="1"/>
</dbReference>
<proteinExistence type="predicted"/>
<dbReference type="InterPro" id="IPR031924">
    <property type="entry name" value="GH115"/>
</dbReference>
<feature type="domain" description="Gylcosyl hydrolase 115 C-terminal" evidence="2">
    <location>
        <begin position="823"/>
        <end position="995"/>
    </location>
</feature>
<dbReference type="PANTHER" id="PTHR37842">
    <property type="match status" value="1"/>
</dbReference>
<evidence type="ECO:0000313" key="3">
    <source>
        <dbReference type="EMBL" id="KKN94188.1"/>
    </source>
</evidence>
<dbReference type="GO" id="GO:0016787">
    <property type="term" value="F:hydrolase activity"/>
    <property type="evidence" value="ECO:0007669"/>
    <property type="project" value="UniProtKB-KW"/>
</dbReference>
<comment type="caution">
    <text evidence="3">The sequence shown here is derived from an EMBL/GenBank/DDBJ whole genome shotgun (WGS) entry which is preliminary data.</text>
</comment>
<dbReference type="Pfam" id="PF17829">
    <property type="entry name" value="GH115_C"/>
    <property type="match status" value="1"/>
</dbReference>
<organism evidence="3">
    <name type="scientific">marine sediment metagenome</name>
    <dbReference type="NCBI Taxonomy" id="412755"/>
    <lineage>
        <taxon>unclassified sequences</taxon>
        <taxon>metagenomes</taxon>
        <taxon>ecological metagenomes</taxon>
    </lineage>
</organism>
<dbReference type="Gene3D" id="1.20.58.2150">
    <property type="match status" value="1"/>
</dbReference>
<dbReference type="AlphaFoldDB" id="A0A0F9XPF0"/>
<accession>A0A0F9XPF0</accession>
<evidence type="ECO:0000256" key="1">
    <source>
        <dbReference type="ARBA" id="ARBA00022801"/>
    </source>
</evidence>
<reference evidence="3" key="1">
    <citation type="journal article" date="2015" name="Nature">
        <title>Complex archaea that bridge the gap between prokaryotes and eukaryotes.</title>
        <authorList>
            <person name="Spang A."/>
            <person name="Saw J.H."/>
            <person name="Jorgensen S.L."/>
            <person name="Zaremba-Niedzwiedzka K."/>
            <person name="Martijn J."/>
            <person name="Lind A.E."/>
            <person name="van Eijk R."/>
            <person name="Schleper C."/>
            <person name="Guy L."/>
            <person name="Ettema T.J."/>
        </authorList>
    </citation>
    <scope>NUCLEOTIDE SEQUENCE</scope>
</reference>
<protein>
    <recommendedName>
        <fullName evidence="2">Gylcosyl hydrolase 115 C-terminal domain-containing protein</fullName>
    </recommendedName>
</protein>
<dbReference type="InterPro" id="IPR041437">
    <property type="entry name" value="GH115_C"/>
</dbReference>
<dbReference type="EMBL" id="LAZR01000080">
    <property type="protein sequence ID" value="KKN94188.1"/>
    <property type="molecule type" value="Genomic_DNA"/>
</dbReference>
<name>A0A0F9XPF0_9ZZZZ</name>
<dbReference type="Pfam" id="PF15979">
    <property type="entry name" value="Glyco_hydro_115"/>
    <property type="match status" value="1"/>
</dbReference>
<dbReference type="SUPFAM" id="SSF55545">
    <property type="entry name" value="beta-N-acetylhexosaminidase-like domain"/>
    <property type="match status" value="1"/>
</dbReference>
<gene>
    <name evidence="3" type="ORF">LCGC14_0190120</name>
</gene>
<dbReference type="Gene3D" id="3.30.379.10">
    <property type="entry name" value="Chitobiase/beta-hexosaminidase domain 2-like"/>
    <property type="match status" value="1"/>
</dbReference>
<dbReference type="Gene3D" id="2.60.120.1620">
    <property type="match status" value="1"/>
</dbReference>
<sequence length="999" mass="113754">MERMRKLRKSNLVKNVVLLLVSFQVLILKAQEQATSNFTIVEENTITSILIDKKDSKVVVIASNIFATDVEKITGKKPAISNKISQSESTIIAGTIGRNKWIDAMIAAGKIDVSEIENQWERYSIQIIENPTSTIKKALVVVGSDRRGTAYGILELSRKIGVSPWEWWADVTPTKKESLSLSIKNEVSKSPSVKYRGVFLNDEDWGLQRWAALNFEPETGDIGPKTYGKVFELLLRLRANTIWPAMHSSTKPFYSYPENKFIADDYAIVIGTSHAEPMLSNINTEWKHDQMGEYRYDTNSETIKSLFTKRVKETAKLEGIYTTGMRGEHDSPMIVGEDDTDAQVNLLERVITDQRAILKKETKKNPTSIPQAFVPYKEVLNYYQSGLKLPEDITLVWTDDNYGYIRQLSNPKEQKRAGGAGVYYHTSYWGRPHDYLWLNSTNPVLMWEEMSKAYEFQSRDIWILNCGDIKPHEYNIELFLDMAWNMDDFKESSSVKDHTKNWASREFGEGTASEITDVLFENNRLAYIRRPEFMAWSQVEPVTKEGETELTQYHYNDEVTGRIENYQGLIDATENLYYAIPAYRKDAFYQLVYYPVIGASKLNQKWLYSFKNKFTAKQGRQSANAFAALSEEAYNRITKETDFYNTTLKNGKWNHIMTMAPRFLPVFAQPATSSIANSEKASLGLALEGYQMEVNDKVINSYADVLPVFNSYTNSTYFIDVFTNGNGTVNWEAEPKADWIRLSESSGTLNSDNLEKRIWVSIDWSKVPQGENKKEAPLGHDFQLIPPSFKVNSAIDFISEGKTTAIGISAYNPKFEALNNYKGFVEDKGYVSIHAENYTRKKDGKEANWKMFEGMGYTNKVITALPRTAMPLVNLEEITMNSPVLEYDFYTFNFGEVEVNLQAVPTHAPHTGIGVRCAVSIDDATPVFVDFETTGRSEEWKENVLKNASIKSVKQIVNKAGKHTLKIWMVDPGVMIDQVLIDLGGWKKSYAFPKETVKE</sequence>
<dbReference type="PANTHER" id="PTHR37842:SF2">
    <property type="entry name" value="GYLCOSYL HYDROLASE 115 C-TERMINAL DOMAIN-CONTAINING PROTEIN"/>
    <property type="match status" value="1"/>
</dbReference>
<dbReference type="InterPro" id="IPR029018">
    <property type="entry name" value="Hex-like_dom2"/>
</dbReference>
<dbReference type="InterPro" id="IPR042301">
    <property type="entry name" value="GH115_sf"/>
</dbReference>
<keyword evidence="1" id="KW-0378">Hydrolase</keyword>
<evidence type="ECO:0000259" key="2">
    <source>
        <dbReference type="Pfam" id="PF17829"/>
    </source>
</evidence>